<dbReference type="Gene3D" id="3.90.215.10">
    <property type="entry name" value="Gamma Fibrinogen, chain A, domain 1"/>
    <property type="match status" value="1"/>
</dbReference>
<dbReference type="InterPro" id="IPR002181">
    <property type="entry name" value="Fibrinogen_a/b/g_C_dom"/>
</dbReference>
<reference evidence="4" key="1">
    <citation type="submission" date="2022-11" db="UniProtKB">
        <authorList>
            <consortium name="EnsemblMetazoa"/>
        </authorList>
    </citation>
    <scope>IDENTIFICATION</scope>
</reference>
<dbReference type="SMART" id="SM00186">
    <property type="entry name" value="FBG"/>
    <property type="match status" value="1"/>
</dbReference>
<name>A0A913ZN05_PATMI</name>
<dbReference type="NCBIfam" id="NF040941">
    <property type="entry name" value="GGGWT_bact"/>
    <property type="match status" value="1"/>
</dbReference>
<dbReference type="PROSITE" id="PS51406">
    <property type="entry name" value="FIBRINOGEN_C_2"/>
    <property type="match status" value="1"/>
</dbReference>
<dbReference type="AlphaFoldDB" id="A0A913ZN05"/>
<dbReference type="Pfam" id="PF00024">
    <property type="entry name" value="PAN_1"/>
    <property type="match status" value="1"/>
</dbReference>
<feature type="domain" description="Apple" evidence="2">
    <location>
        <begin position="36"/>
        <end position="120"/>
    </location>
</feature>
<evidence type="ECO:0000256" key="1">
    <source>
        <dbReference type="ARBA" id="ARBA00023157"/>
    </source>
</evidence>
<dbReference type="RefSeq" id="XP_038052431.1">
    <property type="nucleotide sequence ID" value="XM_038196503.1"/>
</dbReference>
<protein>
    <recommendedName>
        <fullName evidence="6">Fibrinogen C-terminal domain-containing protein</fullName>
    </recommendedName>
</protein>
<evidence type="ECO:0000313" key="4">
    <source>
        <dbReference type="EnsemblMetazoa" id="XP_038052431.1"/>
    </source>
</evidence>
<dbReference type="GeneID" id="119725141"/>
<evidence type="ECO:0000313" key="5">
    <source>
        <dbReference type="Proteomes" id="UP000887568"/>
    </source>
</evidence>
<dbReference type="PANTHER" id="PTHR19143">
    <property type="entry name" value="FIBRINOGEN/TENASCIN/ANGIOPOEITIN"/>
    <property type="match status" value="1"/>
</dbReference>
<dbReference type="InterPro" id="IPR036056">
    <property type="entry name" value="Fibrinogen-like_C"/>
</dbReference>
<evidence type="ECO:0008006" key="6">
    <source>
        <dbReference type="Google" id="ProtNLM"/>
    </source>
</evidence>
<dbReference type="SUPFAM" id="SSF56496">
    <property type="entry name" value="Fibrinogen C-terminal domain-like"/>
    <property type="match status" value="1"/>
</dbReference>
<organism evidence="4 5">
    <name type="scientific">Patiria miniata</name>
    <name type="common">Bat star</name>
    <name type="synonym">Asterina miniata</name>
    <dbReference type="NCBI Taxonomy" id="46514"/>
    <lineage>
        <taxon>Eukaryota</taxon>
        <taxon>Metazoa</taxon>
        <taxon>Echinodermata</taxon>
        <taxon>Eleutherozoa</taxon>
        <taxon>Asterozoa</taxon>
        <taxon>Asteroidea</taxon>
        <taxon>Valvatacea</taxon>
        <taxon>Valvatida</taxon>
        <taxon>Asterinidae</taxon>
        <taxon>Patiria</taxon>
    </lineage>
</organism>
<dbReference type="Pfam" id="PF00147">
    <property type="entry name" value="Fibrinogen_C"/>
    <property type="match status" value="1"/>
</dbReference>
<dbReference type="SUPFAM" id="SSF57414">
    <property type="entry name" value="Hairpin loop containing domain-like"/>
    <property type="match status" value="1"/>
</dbReference>
<dbReference type="OMA" id="YSHCAES"/>
<evidence type="ECO:0000259" key="2">
    <source>
        <dbReference type="PROSITE" id="PS50948"/>
    </source>
</evidence>
<dbReference type="InterPro" id="IPR050373">
    <property type="entry name" value="Fibrinogen_C-term_domain"/>
</dbReference>
<proteinExistence type="predicted"/>
<keyword evidence="5" id="KW-1185">Reference proteome</keyword>
<evidence type="ECO:0000259" key="3">
    <source>
        <dbReference type="PROSITE" id="PS51406"/>
    </source>
</evidence>
<dbReference type="CDD" id="cd00087">
    <property type="entry name" value="FReD"/>
    <property type="match status" value="1"/>
</dbReference>
<feature type="domain" description="Fibrinogen C-terminal" evidence="3">
    <location>
        <begin position="111"/>
        <end position="332"/>
    </location>
</feature>
<dbReference type="InterPro" id="IPR003609">
    <property type="entry name" value="Pan_app"/>
</dbReference>
<dbReference type="PANTHER" id="PTHR19143:SF444">
    <property type="entry name" value="PROTEIN SCABROUS"/>
    <property type="match status" value="1"/>
</dbReference>
<dbReference type="EnsemblMetazoa" id="XM_038196503.1">
    <property type="protein sequence ID" value="XP_038052431.1"/>
    <property type="gene ID" value="LOC119725141"/>
</dbReference>
<accession>A0A913ZN05</accession>
<dbReference type="FunFam" id="3.90.215.10:FF:000001">
    <property type="entry name" value="Tenascin isoform 1"/>
    <property type="match status" value="1"/>
</dbReference>
<dbReference type="PROSITE" id="PS50948">
    <property type="entry name" value="PAN"/>
    <property type="match status" value="1"/>
</dbReference>
<dbReference type="OrthoDB" id="7725475at2759"/>
<sequence length="332" mass="37758">MEEVRALSHPSRQVLVTGLWFYTLFSILPTSQGTACGYALSQEFNAAENRTLRNATIWSGRVGTLVGCVSWCHSWQICKSINYFKRDRKCELNNETKVSAPNNLVVDYAGVYFDGLYSDCWSLLKAGYSVTGMYTIFPAGFADGLKVYCDMETDGGGWLVIQRRQDGSVDFYRGWADYRVGFGELAGEFWLGNDNLRTLSNSTGSWDLRIDLEDWDGNTTWAEYGGFQISGQDFRLSFGSFNADSTAGDSLTYHNHWPFSTKDADNDRSHMNCAERMAGAWWYKACYHSNLNSVYFHSSREQPGDYRGIIWVAWRGLFYSLQKCSMKIRLAM</sequence>
<dbReference type="GO" id="GO:0005615">
    <property type="term" value="C:extracellular space"/>
    <property type="evidence" value="ECO:0007669"/>
    <property type="project" value="TreeGrafter"/>
</dbReference>
<dbReference type="Proteomes" id="UP000887568">
    <property type="component" value="Unplaced"/>
</dbReference>
<dbReference type="InterPro" id="IPR014716">
    <property type="entry name" value="Fibrinogen_a/b/g_C_1"/>
</dbReference>
<keyword evidence="1" id="KW-1015">Disulfide bond</keyword>